<keyword evidence="1 3" id="KW-0689">Ribosomal protein</keyword>
<dbReference type="SMART" id="SM01374">
    <property type="entry name" value="Ribosomal_L14"/>
    <property type="match status" value="1"/>
</dbReference>
<proteinExistence type="inferred from homology"/>
<protein>
    <recommendedName>
        <fullName evidence="3">Large ribosomal subunit protein uL14</fullName>
    </recommendedName>
</protein>
<comment type="subunit">
    <text evidence="3">Part of the 50S ribosomal subunit. Forms a cluster with proteins L3 and L24e, part of which may contact the 16S rRNA in 2 intersubunit bridges.</text>
</comment>
<sequence length="133" mass="14325">MKAVSAKITPGLNLGAILVAADNSGAKLVRLVSVKRGKGKKGKQGNARVADMVKVSVRKGLPDMKGKVFDAVIVRQRKSYRRLNGERIAFEDNAVAILKDDKGNPQGTQIKGPVAREVMERWPSVAKIAAIVH</sequence>
<dbReference type="GO" id="GO:0003735">
    <property type="term" value="F:structural constituent of ribosome"/>
    <property type="evidence" value="ECO:0007669"/>
    <property type="project" value="InterPro"/>
</dbReference>
<gene>
    <name evidence="5" type="primary">rpl14p</name>
    <name evidence="3" type="synonym">rpl14</name>
</gene>
<keyword evidence="2 3" id="KW-0687">Ribonucleoprotein</keyword>
<reference evidence="5" key="1">
    <citation type="journal article" date="2015" name="ISME J.">
        <title>Aquifer environment selects for microbial species cohorts in sediment and groundwater.</title>
        <authorList>
            <person name="Hug L.A."/>
            <person name="Thomas B.C."/>
            <person name="Brown C.T."/>
            <person name="Frischkorn K.R."/>
            <person name="Williams K.H."/>
            <person name="Tringe S.G."/>
            <person name="Banfield J.F."/>
        </authorList>
    </citation>
    <scope>NUCLEOTIDE SEQUENCE</scope>
</reference>
<dbReference type="Pfam" id="PF00238">
    <property type="entry name" value="Ribosomal_L14"/>
    <property type="match status" value="1"/>
</dbReference>
<keyword evidence="3" id="KW-0699">rRNA-binding</keyword>
<comment type="function">
    <text evidence="3">Binds to 23S rRNA. Forms part of two intersubunit bridges in the 70S ribosome.</text>
</comment>
<name>A0A0H4TR74_9ARCH</name>
<evidence type="ECO:0000256" key="2">
    <source>
        <dbReference type="ARBA" id="ARBA00023274"/>
    </source>
</evidence>
<evidence type="ECO:0000256" key="4">
    <source>
        <dbReference type="RuleBase" id="RU003949"/>
    </source>
</evidence>
<dbReference type="PANTHER" id="PTHR11761">
    <property type="entry name" value="50S/60S RIBOSOMAL PROTEIN L14/L23"/>
    <property type="match status" value="1"/>
</dbReference>
<dbReference type="CDD" id="cd00337">
    <property type="entry name" value="Ribosomal_uL14"/>
    <property type="match status" value="1"/>
</dbReference>
<dbReference type="InterPro" id="IPR000218">
    <property type="entry name" value="Ribosomal_uL14"/>
</dbReference>
<keyword evidence="3" id="KW-0694">RNA-binding</keyword>
<evidence type="ECO:0000256" key="1">
    <source>
        <dbReference type="ARBA" id="ARBA00022980"/>
    </source>
</evidence>
<dbReference type="AlphaFoldDB" id="A0A0H4TR74"/>
<dbReference type="SUPFAM" id="SSF50193">
    <property type="entry name" value="Ribosomal protein L14"/>
    <property type="match status" value="1"/>
</dbReference>
<dbReference type="GO" id="GO:0070180">
    <property type="term" value="F:large ribosomal subunit rRNA binding"/>
    <property type="evidence" value="ECO:0007669"/>
    <property type="project" value="TreeGrafter"/>
</dbReference>
<comment type="similarity">
    <text evidence="3 4">Belongs to the universal ribosomal protein uL14 family.</text>
</comment>
<dbReference type="PANTHER" id="PTHR11761:SF8">
    <property type="entry name" value="LARGE RIBOSOMAL SUBUNIT PROTEIN UL14"/>
    <property type="match status" value="1"/>
</dbReference>
<accession>A0A0H4TR74</accession>
<dbReference type="Gene3D" id="2.40.150.20">
    <property type="entry name" value="Ribosomal protein L14"/>
    <property type="match status" value="1"/>
</dbReference>
<evidence type="ECO:0000313" key="5">
    <source>
        <dbReference type="EMBL" id="AKQ03279.1"/>
    </source>
</evidence>
<dbReference type="GO" id="GO:0006412">
    <property type="term" value="P:translation"/>
    <property type="evidence" value="ECO:0007669"/>
    <property type="project" value="UniProtKB-UniRule"/>
</dbReference>
<organism evidence="5">
    <name type="scientific">uncultured archaeon Rifle_16ft_4_minimus_37913</name>
    <dbReference type="NCBI Taxonomy" id="1665152"/>
    <lineage>
        <taxon>Archaea</taxon>
        <taxon>environmental samples</taxon>
    </lineage>
</organism>
<dbReference type="HAMAP" id="MF_01367">
    <property type="entry name" value="Ribosomal_uL14"/>
    <property type="match status" value="1"/>
</dbReference>
<evidence type="ECO:0000256" key="3">
    <source>
        <dbReference type="HAMAP-Rule" id="MF_01367"/>
    </source>
</evidence>
<dbReference type="GO" id="GO:0022625">
    <property type="term" value="C:cytosolic large ribosomal subunit"/>
    <property type="evidence" value="ECO:0007669"/>
    <property type="project" value="TreeGrafter"/>
</dbReference>
<dbReference type="InterPro" id="IPR036853">
    <property type="entry name" value="Ribosomal_uL14_sf"/>
</dbReference>
<dbReference type="EMBL" id="KT007010">
    <property type="protein sequence ID" value="AKQ03279.1"/>
    <property type="molecule type" value="Genomic_DNA"/>
</dbReference>